<dbReference type="GO" id="GO:0004519">
    <property type="term" value="F:endonuclease activity"/>
    <property type="evidence" value="ECO:0007669"/>
    <property type="project" value="UniProtKB-KW"/>
</dbReference>
<proteinExistence type="inferred from homology"/>
<comment type="caution">
    <text evidence="9">The sequence shown here is derived from an EMBL/GenBank/DDBJ whole genome shotgun (WGS) entry which is preliminary data.</text>
</comment>
<organism evidence="9 10">
    <name type="scientific">Deinococcus radiopugnans ATCC 19172</name>
    <dbReference type="NCBI Taxonomy" id="585398"/>
    <lineage>
        <taxon>Bacteria</taxon>
        <taxon>Thermotogati</taxon>
        <taxon>Deinococcota</taxon>
        <taxon>Deinococci</taxon>
        <taxon>Deinococcales</taxon>
        <taxon>Deinococcaceae</taxon>
        <taxon>Deinococcus</taxon>
    </lineage>
</organism>
<keyword evidence="7" id="KW-0346">Stress response</keyword>
<keyword evidence="2" id="KW-1277">Toxin-antitoxin system</keyword>
<evidence type="ECO:0000256" key="2">
    <source>
        <dbReference type="ARBA" id="ARBA00022649"/>
    </source>
</evidence>
<reference evidence="8 11" key="2">
    <citation type="submission" date="2020-08" db="EMBL/GenBank/DDBJ databases">
        <title>Genomic Encyclopedia of Type Strains, Phase IV (KMG-IV): sequencing the most valuable type-strain genomes for metagenomic binning, comparative biology and taxonomic classification.</title>
        <authorList>
            <person name="Goeker M."/>
        </authorList>
    </citation>
    <scope>NUCLEOTIDE SEQUENCE [LARGE SCALE GENOMIC DNA]</scope>
    <source>
        <strain evidence="8 11">DSM 12027</strain>
    </source>
</reference>
<evidence type="ECO:0000313" key="8">
    <source>
        <dbReference type="EMBL" id="MBB6015156.1"/>
    </source>
</evidence>
<gene>
    <name evidence="9" type="ORF">FHR04_10370</name>
    <name evidence="8" type="ORF">HNQ04_000380</name>
</gene>
<name>A0A5C4Y5P8_9DEIO</name>
<protein>
    <submittedName>
        <fullName evidence="8">RNA binding protein YcfA (HicA-like mRNA interferase family)</fullName>
    </submittedName>
    <submittedName>
        <fullName evidence="9">Type II toxin-antitoxin system HicA family toxin</fullName>
    </submittedName>
</protein>
<dbReference type="InterPro" id="IPR038570">
    <property type="entry name" value="HicA_sf"/>
</dbReference>
<dbReference type="InterPro" id="IPR012933">
    <property type="entry name" value="HicA_mRNA_interferase"/>
</dbReference>
<evidence type="ECO:0000256" key="7">
    <source>
        <dbReference type="ARBA" id="ARBA00023016"/>
    </source>
</evidence>
<keyword evidence="11" id="KW-1185">Reference proteome</keyword>
<dbReference type="Gene3D" id="3.30.920.30">
    <property type="entry name" value="Hypothetical protein"/>
    <property type="match status" value="1"/>
</dbReference>
<evidence type="ECO:0000313" key="9">
    <source>
        <dbReference type="EMBL" id="TNM70888.1"/>
    </source>
</evidence>
<accession>A0A5C4Y5P8</accession>
<sequence length="63" mass="7113">MPRKVRELIRDLERAGFELQSVRGSHRKYVRGGAVVIISGSAGDDVKRYQEKAVRDAIQDEEA</sequence>
<dbReference type="Pfam" id="PF07927">
    <property type="entry name" value="HicA_toxin"/>
    <property type="match status" value="1"/>
</dbReference>
<dbReference type="Proteomes" id="UP000629870">
    <property type="component" value="Unassembled WGS sequence"/>
</dbReference>
<evidence type="ECO:0000256" key="3">
    <source>
        <dbReference type="ARBA" id="ARBA00022722"/>
    </source>
</evidence>
<dbReference type="EMBL" id="VDMO01000010">
    <property type="protein sequence ID" value="TNM70888.1"/>
    <property type="molecule type" value="Genomic_DNA"/>
</dbReference>
<evidence type="ECO:0000313" key="11">
    <source>
        <dbReference type="Proteomes" id="UP000629870"/>
    </source>
</evidence>
<evidence type="ECO:0000256" key="5">
    <source>
        <dbReference type="ARBA" id="ARBA00022801"/>
    </source>
</evidence>
<reference evidence="9 10" key="1">
    <citation type="submission" date="2019-06" db="EMBL/GenBank/DDBJ databases">
        <title>Genome sequence of Deinococcus radiopugnans ATCC 19172.</title>
        <authorList>
            <person name="Maclea K.S."/>
            <person name="Maynard C.R."/>
        </authorList>
    </citation>
    <scope>NUCLEOTIDE SEQUENCE [LARGE SCALE GENOMIC DNA]</scope>
    <source>
        <strain evidence="9 10">ATCC 19172</strain>
    </source>
</reference>
<evidence type="ECO:0000313" key="10">
    <source>
        <dbReference type="Proteomes" id="UP000313988"/>
    </source>
</evidence>
<dbReference type="OrthoDB" id="286048at2"/>
<dbReference type="EMBL" id="JACHEW010000001">
    <property type="protein sequence ID" value="MBB6015156.1"/>
    <property type="molecule type" value="Genomic_DNA"/>
</dbReference>
<evidence type="ECO:0000256" key="6">
    <source>
        <dbReference type="ARBA" id="ARBA00022884"/>
    </source>
</evidence>
<evidence type="ECO:0000256" key="1">
    <source>
        <dbReference type="ARBA" id="ARBA00006620"/>
    </source>
</evidence>
<dbReference type="GO" id="GO:0003729">
    <property type="term" value="F:mRNA binding"/>
    <property type="evidence" value="ECO:0007669"/>
    <property type="project" value="InterPro"/>
</dbReference>
<dbReference type="RefSeq" id="WP_139403070.1">
    <property type="nucleotide sequence ID" value="NZ_JACHEW010000001.1"/>
</dbReference>
<keyword evidence="4" id="KW-0255">Endonuclease</keyword>
<evidence type="ECO:0000256" key="4">
    <source>
        <dbReference type="ARBA" id="ARBA00022759"/>
    </source>
</evidence>
<dbReference type="AlphaFoldDB" id="A0A5C4Y5P8"/>
<keyword evidence="5" id="KW-0378">Hydrolase</keyword>
<comment type="similarity">
    <text evidence="1">Belongs to the HicA mRNA interferase family.</text>
</comment>
<keyword evidence="6" id="KW-0694">RNA-binding</keyword>
<dbReference type="GO" id="GO:0016787">
    <property type="term" value="F:hydrolase activity"/>
    <property type="evidence" value="ECO:0007669"/>
    <property type="project" value="UniProtKB-KW"/>
</dbReference>
<dbReference type="Proteomes" id="UP000313988">
    <property type="component" value="Unassembled WGS sequence"/>
</dbReference>
<dbReference type="SUPFAM" id="SSF54786">
    <property type="entry name" value="YcfA/nrd intein domain"/>
    <property type="match status" value="1"/>
</dbReference>
<keyword evidence="3" id="KW-0540">Nuclease</keyword>